<dbReference type="EnsemblPlants" id="Kaladp0024s0324.1.v1.1">
    <property type="protein sequence ID" value="Kaladp0024s0324.1.v1.1"/>
    <property type="gene ID" value="Kaladp0024s0324.v1.1"/>
</dbReference>
<reference evidence="2" key="1">
    <citation type="submission" date="2021-01" db="UniProtKB">
        <authorList>
            <consortium name="EnsemblPlants"/>
        </authorList>
    </citation>
    <scope>IDENTIFICATION</scope>
</reference>
<keyword evidence="3" id="KW-1185">Reference proteome</keyword>
<dbReference type="Pfam" id="PF13602">
    <property type="entry name" value="ADH_zinc_N_2"/>
    <property type="match status" value="1"/>
</dbReference>
<protein>
    <recommendedName>
        <fullName evidence="1">Enoyl reductase (ER) domain-containing protein</fullName>
    </recommendedName>
</protein>
<evidence type="ECO:0000259" key="1">
    <source>
        <dbReference type="SMART" id="SM00829"/>
    </source>
</evidence>
<dbReference type="Gene3D" id="3.90.180.10">
    <property type="entry name" value="Medium-chain alcohol dehydrogenases, catalytic domain"/>
    <property type="match status" value="1"/>
</dbReference>
<dbReference type="GO" id="GO:0016491">
    <property type="term" value="F:oxidoreductase activity"/>
    <property type="evidence" value="ECO:0007669"/>
    <property type="project" value="InterPro"/>
</dbReference>
<evidence type="ECO:0000313" key="3">
    <source>
        <dbReference type="Proteomes" id="UP000594263"/>
    </source>
</evidence>
<dbReference type="PANTHER" id="PTHR43482">
    <property type="entry name" value="PROTEIN AST1-RELATED"/>
    <property type="match status" value="1"/>
</dbReference>
<dbReference type="SUPFAM" id="SSF50129">
    <property type="entry name" value="GroES-like"/>
    <property type="match status" value="1"/>
</dbReference>
<dbReference type="InterPro" id="IPR011032">
    <property type="entry name" value="GroES-like_sf"/>
</dbReference>
<evidence type="ECO:0000313" key="2">
    <source>
        <dbReference type="EnsemblPlants" id="Kaladp0024s0324.1.v1.1"/>
    </source>
</evidence>
<dbReference type="Gramene" id="Kaladp0024s0324.1.v1.1">
    <property type="protein sequence ID" value="Kaladp0024s0324.1.v1.1"/>
    <property type="gene ID" value="Kaladp0024s0324.v1.1"/>
</dbReference>
<dbReference type="OMA" id="PVVPGWD"/>
<dbReference type="Pfam" id="PF08240">
    <property type="entry name" value="ADH_N"/>
    <property type="match status" value="1"/>
</dbReference>
<dbReference type="InterPro" id="IPR036291">
    <property type="entry name" value="NAD(P)-bd_dom_sf"/>
</dbReference>
<dbReference type="AlphaFoldDB" id="A0A7N0T6P6"/>
<dbReference type="SUPFAM" id="SSF51735">
    <property type="entry name" value="NAD(P)-binding Rossmann-fold domains"/>
    <property type="match status" value="1"/>
</dbReference>
<dbReference type="Gene3D" id="3.40.50.720">
    <property type="entry name" value="NAD(P)-binding Rossmann-like Domain"/>
    <property type="match status" value="1"/>
</dbReference>
<sequence length="367" mass="39816">MRTMSGRVVYRKINRDGGYHILECARSMVTRCRAVMLPRFGGPDVLEIRDNVEVPDLKADEILVRSRAVSVNPLDTRMRAGYGRSLFEPLLPLILGRDVSGEVAAVGASVTSLSIGQEVFGALHPTAARGTYTDYAILPEFELTKKPEKMSHVDASAIPFVALTAWRALKSTAKITEGQRVLILGGGGAVGFSAVQIAVAAGCHVATTCGVESIDRVLAAGAEQAVDYTSEDIETLIKGKYDAVLDTIGGPDTETLGINFLFKGGRYMTLQGESASYADSYGIIVGLPLATAVLAKKQLQYRMSHGIDYSWVYMRADPEGLQEVRRLCDAGKFNIPVEKIFPITQVREAHEAKDKRHVIGKIVLEVD</sequence>
<dbReference type="SMART" id="SM00829">
    <property type="entry name" value="PKS_ER"/>
    <property type="match status" value="1"/>
</dbReference>
<dbReference type="PANTHER" id="PTHR43482:SF1">
    <property type="entry name" value="PROTEIN AST1-RELATED"/>
    <property type="match status" value="1"/>
</dbReference>
<name>A0A7N0T6P6_KALFE</name>
<dbReference type="InterPro" id="IPR020843">
    <property type="entry name" value="ER"/>
</dbReference>
<dbReference type="InterPro" id="IPR052585">
    <property type="entry name" value="Lipid_raft_assoc_Zn_ADH"/>
</dbReference>
<proteinExistence type="predicted"/>
<feature type="domain" description="Enoyl reductase (ER)" evidence="1">
    <location>
        <begin position="41"/>
        <end position="364"/>
    </location>
</feature>
<organism evidence="2 3">
    <name type="scientific">Kalanchoe fedtschenkoi</name>
    <name type="common">Lavender scallops</name>
    <name type="synonym">South American air plant</name>
    <dbReference type="NCBI Taxonomy" id="63787"/>
    <lineage>
        <taxon>Eukaryota</taxon>
        <taxon>Viridiplantae</taxon>
        <taxon>Streptophyta</taxon>
        <taxon>Embryophyta</taxon>
        <taxon>Tracheophyta</taxon>
        <taxon>Spermatophyta</taxon>
        <taxon>Magnoliopsida</taxon>
        <taxon>eudicotyledons</taxon>
        <taxon>Gunneridae</taxon>
        <taxon>Pentapetalae</taxon>
        <taxon>Saxifragales</taxon>
        <taxon>Crassulaceae</taxon>
        <taxon>Kalanchoe</taxon>
    </lineage>
</organism>
<dbReference type="CDD" id="cd05289">
    <property type="entry name" value="MDR_like_2"/>
    <property type="match status" value="1"/>
</dbReference>
<dbReference type="Proteomes" id="UP000594263">
    <property type="component" value="Unplaced"/>
</dbReference>
<dbReference type="InterPro" id="IPR013154">
    <property type="entry name" value="ADH-like_N"/>
</dbReference>
<accession>A0A7N0T6P6</accession>